<feature type="compositionally biased region" description="Polar residues" evidence="1">
    <location>
        <begin position="376"/>
        <end position="391"/>
    </location>
</feature>
<dbReference type="HOGENOM" id="CLU_680310_0_0_1"/>
<dbReference type="eggNOG" id="KOG4735">
    <property type="taxonomic scope" value="Eukaryota"/>
</dbReference>
<dbReference type="eggNOG" id="KOG1906">
    <property type="taxonomic scope" value="Eukaryota"/>
</dbReference>
<name>T1K336_TETUR</name>
<evidence type="ECO:0000313" key="2">
    <source>
        <dbReference type="EnsemblMetazoa" id="tetur04g07260.1"/>
    </source>
</evidence>
<protein>
    <submittedName>
        <fullName evidence="2">Uncharacterized protein</fullName>
    </submittedName>
</protein>
<dbReference type="Proteomes" id="UP000015104">
    <property type="component" value="Unassembled WGS sequence"/>
</dbReference>
<dbReference type="EnsemblMetazoa" id="tetur04g07260.1">
    <property type="protein sequence ID" value="tetur04g07260.1"/>
    <property type="gene ID" value="tetur04g07260"/>
</dbReference>
<reference evidence="3" key="1">
    <citation type="submission" date="2011-08" db="EMBL/GenBank/DDBJ databases">
        <authorList>
            <person name="Rombauts S."/>
        </authorList>
    </citation>
    <scope>NUCLEOTIDE SEQUENCE</scope>
    <source>
        <strain evidence="3">London</strain>
    </source>
</reference>
<feature type="compositionally biased region" description="Polar residues" evidence="1">
    <location>
        <begin position="353"/>
        <end position="368"/>
    </location>
</feature>
<feature type="region of interest" description="Disordered" evidence="1">
    <location>
        <begin position="353"/>
        <end position="405"/>
    </location>
</feature>
<proteinExistence type="predicted"/>
<dbReference type="EMBL" id="CAEY01001374">
    <property type="status" value="NOT_ANNOTATED_CDS"/>
    <property type="molecule type" value="Genomic_DNA"/>
</dbReference>
<dbReference type="Gene3D" id="1.10.1410.10">
    <property type="match status" value="1"/>
</dbReference>
<evidence type="ECO:0000256" key="1">
    <source>
        <dbReference type="SAM" id="MobiDB-lite"/>
    </source>
</evidence>
<accession>T1K336</accession>
<organism evidence="2 3">
    <name type="scientific">Tetranychus urticae</name>
    <name type="common">Two-spotted spider mite</name>
    <dbReference type="NCBI Taxonomy" id="32264"/>
    <lineage>
        <taxon>Eukaryota</taxon>
        <taxon>Metazoa</taxon>
        <taxon>Ecdysozoa</taxon>
        <taxon>Arthropoda</taxon>
        <taxon>Chelicerata</taxon>
        <taxon>Arachnida</taxon>
        <taxon>Acari</taxon>
        <taxon>Acariformes</taxon>
        <taxon>Trombidiformes</taxon>
        <taxon>Prostigmata</taxon>
        <taxon>Eleutherengona</taxon>
        <taxon>Raphignathae</taxon>
        <taxon>Tetranychoidea</taxon>
        <taxon>Tetranychidae</taxon>
        <taxon>Tetranychus</taxon>
    </lineage>
</organism>
<keyword evidence="3" id="KW-1185">Reference proteome</keyword>
<reference evidence="2" key="2">
    <citation type="submission" date="2015-06" db="UniProtKB">
        <authorList>
            <consortium name="EnsemblMetazoa"/>
        </authorList>
    </citation>
    <scope>IDENTIFICATION</scope>
</reference>
<evidence type="ECO:0000313" key="3">
    <source>
        <dbReference type="Proteomes" id="UP000015104"/>
    </source>
</evidence>
<dbReference type="AlphaFoldDB" id="T1K336"/>
<sequence>MFWEEQKAETSNGSFYLYGAYYDDRWRGDPLPSVRPIVSQATYTYGWYSKWGNYKDRLLQPYVINCKVPRIKGFPKKTTPDSISLVESKCQKPRNNLRKRDVDLLFLCIEDALDSTNDIGRSSYGAVHVQEAFEYAYLSLNKACGPTSSIVDQTKSLIRRIIRVSDEVVEMRLRVKEKFPSPPTPLSLHHHNINHNHHLPHLKKPLPKNYGPFCENFNDSAISLAESYDEDGITSSSASTIASLLDWNMKDLISRGAIPFDLTLESEMKKSFFIGMLYSSITNNLHEFDMKYITDRNIYVIDRLINLSSDRSIHSSRWHRLIMCISSFSTFGKIIQFLFYHFILNSRMSSHNTNISGDKSDTRSYSQKPSRDDESLSASPGTQQMSQQPSSSKRKRTASEARKIW</sequence>